<feature type="region of interest" description="Disordered" evidence="1">
    <location>
        <begin position="1"/>
        <end position="76"/>
    </location>
</feature>
<evidence type="ECO:0000313" key="2">
    <source>
        <dbReference type="EMBL" id="ETM30680.1"/>
    </source>
</evidence>
<feature type="compositionally biased region" description="Polar residues" evidence="1">
    <location>
        <begin position="60"/>
        <end position="70"/>
    </location>
</feature>
<gene>
    <name evidence="2" type="ORF">L914_21645</name>
</gene>
<organism evidence="2">
    <name type="scientific">Phytophthora nicotianae</name>
    <name type="common">Potato buckeye rot agent</name>
    <name type="synonym">Phytophthora parasitica</name>
    <dbReference type="NCBI Taxonomy" id="4792"/>
    <lineage>
        <taxon>Eukaryota</taxon>
        <taxon>Sar</taxon>
        <taxon>Stramenopiles</taxon>
        <taxon>Oomycota</taxon>
        <taxon>Peronosporomycetes</taxon>
        <taxon>Peronosporales</taxon>
        <taxon>Peronosporaceae</taxon>
        <taxon>Phytophthora</taxon>
    </lineage>
</organism>
<sequence>DYAGKQDSKTTKPEKKPQRGATTKPTPTASPAPETTASAAETRSTRLLPVTAACSERENTGSMTAPQPRTHSTKKP</sequence>
<feature type="non-terminal residue" evidence="2">
    <location>
        <position position="1"/>
    </location>
</feature>
<dbReference type="EMBL" id="KI696879">
    <property type="protein sequence ID" value="ETM30680.1"/>
    <property type="molecule type" value="Genomic_DNA"/>
</dbReference>
<reference evidence="2" key="1">
    <citation type="submission" date="2013-11" db="EMBL/GenBank/DDBJ databases">
        <title>The Genome Sequence of Phytophthora parasitica IAC_01/95.</title>
        <authorList>
            <consortium name="The Broad Institute Genomics Platform"/>
            <person name="Russ C."/>
            <person name="Tyler B."/>
            <person name="Panabieres F."/>
            <person name="Shan W."/>
            <person name="Tripathy S."/>
            <person name="Grunwald N."/>
            <person name="Machado M."/>
            <person name="Johnson C.S."/>
            <person name="Arredondo F."/>
            <person name="Hong C."/>
            <person name="Coffey M."/>
            <person name="Young S.K."/>
            <person name="Zeng Q."/>
            <person name="Gargeya S."/>
            <person name="Fitzgerald M."/>
            <person name="Abouelleil A."/>
            <person name="Alvarado L."/>
            <person name="Chapman S.B."/>
            <person name="Gainer-Dewar J."/>
            <person name="Goldberg J."/>
            <person name="Griggs A."/>
            <person name="Gujja S."/>
            <person name="Hansen M."/>
            <person name="Howarth C."/>
            <person name="Imamovic A."/>
            <person name="Ireland A."/>
            <person name="Larimer J."/>
            <person name="McCowan C."/>
            <person name="Murphy C."/>
            <person name="Pearson M."/>
            <person name="Poon T.W."/>
            <person name="Priest M."/>
            <person name="Roberts A."/>
            <person name="Saif S."/>
            <person name="Shea T."/>
            <person name="Sykes S."/>
            <person name="Wortman J."/>
            <person name="Nusbaum C."/>
            <person name="Birren B."/>
        </authorList>
    </citation>
    <scope>NUCLEOTIDE SEQUENCE [LARGE SCALE GENOMIC DNA]</scope>
    <source>
        <strain evidence="2">IAC_01/95</strain>
    </source>
</reference>
<proteinExistence type="predicted"/>
<name>W2M2Y5_PHYNI</name>
<dbReference type="AlphaFoldDB" id="W2M2Y5"/>
<accession>W2M2Y5</accession>
<feature type="compositionally biased region" description="Low complexity" evidence="1">
    <location>
        <begin position="21"/>
        <end position="46"/>
    </location>
</feature>
<protein>
    <submittedName>
        <fullName evidence="2">Uncharacterized protein</fullName>
    </submittedName>
</protein>
<dbReference type="Proteomes" id="UP000054532">
    <property type="component" value="Unassembled WGS sequence"/>
</dbReference>
<evidence type="ECO:0000256" key="1">
    <source>
        <dbReference type="SAM" id="MobiDB-lite"/>
    </source>
</evidence>
<feature type="compositionally biased region" description="Basic and acidic residues" evidence="1">
    <location>
        <begin position="1"/>
        <end position="17"/>
    </location>
</feature>